<dbReference type="InterPro" id="IPR013216">
    <property type="entry name" value="Methyltransf_11"/>
</dbReference>
<dbReference type="GO" id="GO:0032259">
    <property type="term" value="P:methylation"/>
    <property type="evidence" value="ECO:0007669"/>
    <property type="project" value="UniProtKB-KW"/>
</dbReference>
<dbReference type="AlphaFoldDB" id="A0A1G6JTU2"/>
<dbReference type="EMBL" id="FMZX01000001">
    <property type="protein sequence ID" value="SDC22117.1"/>
    <property type="molecule type" value="Genomic_DNA"/>
</dbReference>
<dbReference type="STRING" id="938405.SAMN02927895_00460"/>
<organism evidence="2 3">
    <name type="scientific">Belnapia rosea</name>
    <dbReference type="NCBI Taxonomy" id="938405"/>
    <lineage>
        <taxon>Bacteria</taxon>
        <taxon>Pseudomonadati</taxon>
        <taxon>Pseudomonadota</taxon>
        <taxon>Alphaproteobacteria</taxon>
        <taxon>Acetobacterales</taxon>
        <taxon>Roseomonadaceae</taxon>
        <taxon>Belnapia</taxon>
    </lineage>
</organism>
<dbReference type="CDD" id="cd02440">
    <property type="entry name" value="AdoMet_MTases"/>
    <property type="match status" value="1"/>
</dbReference>
<dbReference type="RefSeq" id="WP_245704575.1">
    <property type="nucleotide sequence ID" value="NZ_FMZX01000001.1"/>
</dbReference>
<evidence type="ECO:0000313" key="2">
    <source>
        <dbReference type="EMBL" id="SDC22117.1"/>
    </source>
</evidence>
<dbReference type="GO" id="GO:0008757">
    <property type="term" value="F:S-adenosylmethionine-dependent methyltransferase activity"/>
    <property type="evidence" value="ECO:0007669"/>
    <property type="project" value="InterPro"/>
</dbReference>
<sequence>MASLQKRPVEPAEYELMDAAEQGMWWYRALHAHAIGQIRPLRVAGAGLLDAGCGTGGFLARLRAARPELASTGLEYFPAAAARARAKAGVPVAIGSVNAMPFADARFGAVVSLDVLCHAAVEPEAALAEMARVLMPGGVLVLNLPAFDWLRSAHDLRVQNSRRFTAGTARRMLAAAGFTAIRTGYWNALLLPLMVAQRKLLARAPHHGSDVAPFPPWLDHSLHAVTVLERRLMGLGLPFPAGGSVLATATRS</sequence>
<gene>
    <name evidence="2" type="ORF">SAMN04487779_1001275</name>
</gene>
<name>A0A1G6JTU2_9PROT</name>
<feature type="domain" description="Methyltransferase type 11" evidence="1">
    <location>
        <begin position="49"/>
        <end position="142"/>
    </location>
</feature>
<dbReference type="InterPro" id="IPR029063">
    <property type="entry name" value="SAM-dependent_MTases_sf"/>
</dbReference>
<dbReference type="SUPFAM" id="SSF53335">
    <property type="entry name" value="S-adenosyl-L-methionine-dependent methyltransferases"/>
    <property type="match status" value="1"/>
</dbReference>
<proteinExistence type="predicted"/>
<dbReference type="Pfam" id="PF08241">
    <property type="entry name" value="Methyltransf_11"/>
    <property type="match status" value="1"/>
</dbReference>
<keyword evidence="2" id="KW-0489">Methyltransferase</keyword>
<evidence type="ECO:0000313" key="3">
    <source>
        <dbReference type="Proteomes" id="UP000198925"/>
    </source>
</evidence>
<dbReference type="Gene3D" id="3.40.50.150">
    <property type="entry name" value="Vaccinia Virus protein VP39"/>
    <property type="match status" value="1"/>
</dbReference>
<keyword evidence="3" id="KW-1185">Reference proteome</keyword>
<dbReference type="PANTHER" id="PTHR42912">
    <property type="entry name" value="METHYLTRANSFERASE"/>
    <property type="match status" value="1"/>
</dbReference>
<dbReference type="PANTHER" id="PTHR42912:SF93">
    <property type="entry name" value="N6-ADENOSINE-METHYLTRANSFERASE TMT1A"/>
    <property type="match status" value="1"/>
</dbReference>
<keyword evidence="2" id="KW-0808">Transferase</keyword>
<dbReference type="InterPro" id="IPR050508">
    <property type="entry name" value="Methyltransf_Superfamily"/>
</dbReference>
<evidence type="ECO:0000259" key="1">
    <source>
        <dbReference type="Pfam" id="PF08241"/>
    </source>
</evidence>
<reference evidence="2 3" key="1">
    <citation type="submission" date="2016-10" db="EMBL/GenBank/DDBJ databases">
        <authorList>
            <person name="de Groot N.N."/>
        </authorList>
    </citation>
    <scope>NUCLEOTIDE SEQUENCE [LARGE SCALE GENOMIC DNA]</scope>
    <source>
        <strain evidence="2 3">CPCC 100156</strain>
    </source>
</reference>
<accession>A0A1G6JTU2</accession>
<dbReference type="Proteomes" id="UP000198925">
    <property type="component" value="Unassembled WGS sequence"/>
</dbReference>
<protein>
    <submittedName>
        <fullName evidence="2">Methyltransferase domain-containing protein</fullName>
    </submittedName>
</protein>